<evidence type="ECO:0000313" key="2">
    <source>
        <dbReference type="Proteomes" id="UP000018888"/>
    </source>
</evidence>
<dbReference type="EMBL" id="AUPC02000042">
    <property type="protein sequence ID" value="POG77282.1"/>
    <property type="molecule type" value="Genomic_DNA"/>
</dbReference>
<dbReference type="AlphaFoldDB" id="A0A2H5TRU8"/>
<gene>
    <name evidence="1" type="ORF">GLOIN_2v813753</name>
</gene>
<evidence type="ECO:0008006" key="3">
    <source>
        <dbReference type="Google" id="ProtNLM"/>
    </source>
</evidence>
<organism evidence="1 2">
    <name type="scientific">Rhizophagus irregularis (strain DAOM 181602 / DAOM 197198 / MUCL 43194)</name>
    <name type="common">Arbuscular mycorrhizal fungus</name>
    <name type="synonym">Glomus intraradices</name>
    <dbReference type="NCBI Taxonomy" id="747089"/>
    <lineage>
        <taxon>Eukaryota</taxon>
        <taxon>Fungi</taxon>
        <taxon>Fungi incertae sedis</taxon>
        <taxon>Mucoromycota</taxon>
        <taxon>Glomeromycotina</taxon>
        <taxon>Glomeromycetes</taxon>
        <taxon>Glomerales</taxon>
        <taxon>Glomeraceae</taxon>
        <taxon>Rhizophagus</taxon>
    </lineage>
</organism>
<proteinExistence type="predicted"/>
<dbReference type="Proteomes" id="UP000018888">
    <property type="component" value="Unassembled WGS sequence"/>
</dbReference>
<accession>A0A2H5TRU8</accession>
<keyword evidence="2" id="KW-1185">Reference proteome</keyword>
<dbReference type="SUPFAM" id="SSF52047">
    <property type="entry name" value="RNI-like"/>
    <property type="match status" value="1"/>
</dbReference>
<comment type="caution">
    <text evidence="1">The sequence shown here is derived from an EMBL/GenBank/DDBJ whole genome shotgun (WGS) entry which is preliminary data.</text>
</comment>
<reference evidence="1 2" key="2">
    <citation type="journal article" date="2018" name="New Phytol.">
        <title>High intraspecific genome diversity in the model arbuscular mycorrhizal symbiont Rhizophagus irregularis.</title>
        <authorList>
            <person name="Chen E.C.H."/>
            <person name="Morin E."/>
            <person name="Beaudet D."/>
            <person name="Noel J."/>
            <person name="Yildirir G."/>
            <person name="Ndikumana S."/>
            <person name="Charron P."/>
            <person name="St-Onge C."/>
            <person name="Giorgi J."/>
            <person name="Kruger M."/>
            <person name="Marton T."/>
            <person name="Ropars J."/>
            <person name="Grigoriev I.V."/>
            <person name="Hainaut M."/>
            <person name="Henrissat B."/>
            <person name="Roux C."/>
            <person name="Martin F."/>
            <person name="Corradi N."/>
        </authorList>
    </citation>
    <scope>NUCLEOTIDE SEQUENCE [LARGE SCALE GENOMIC DNA]</scope>
    <source>
        <strain evidence="1 2">DAOM 197198</strain>
    </source>
</reference>
<reference evidence="1 2" key="1">
    <citation type="journal article" date="2013" name="Proc. Natl. Acad. Sci. U.S.A.">
        <title>Genome of an arbuscular mycorrhizal fungus provides insight into the oldest plant symbiosis.</title>
        <authorList>
            <person name="Tisserant E."/>
            <person name="Malbreil M."/>
            <person name="Kuo A."/>
            <person name="Kohler A."/>
            <person name="Symeonidi A."/>
            <person name="Balestrini R."/>
            <person name="Charron P."/>
            <person name="Duensing N."/>
            <person name="Frei Dit Frey N."/>
            <person name="Gianinazzi-Pearson V."/>
            <person name="Gilbert L.B."/>
            <person name="Handa Y."/>
            <person name="Herr J.R."/>
            <person name="Hijri M."/>
            <person name="Koul R."/>
            <person name="Kawaguchi M."/>
            <person name="Krajinski F."/>
            <person name="Lammers P.J."/>
            <person name="Masclaux F.G."/>
            <person name="Murat C."/>
            <person name="Morin E."/>
            <person name="Ndikumana S."/>
            <person name="Pagni M."/>
            <person name="Petitpierre D."/>
            <person name="Requena N."/>
            <person name="Rosikiewicz P."/>
            <person name="Riley R."/>
            <person name="Saito K."/>
            <person name="San Clemente H."/>
            <person name="Shapiro H."/>
            <person name="van Tuinen D."/>
            <person name="Becard G."/>
            <person name="Bonfante P."/>
            <person name="Paszkowski U."/>
            <person name="Shachar-Hill Y.Y."/>
            <person name="Tuskan G.A."/>
            <person name="Young P.W."/>
            <person name="Sanders I.R."/>
            <person name="Henrissat B."/>
            <person name="Rensing S.A."/>
            <person name="Grigoriev I.V."/>
            <person name="Corradi N."/>
            <person name="Roux C."/>
            <person name="Martin F."/>
        </authorList>
    </citation>
    <scope>NUCLEOTIDE SEQUENCE [LARGE SCALE GENOMIC DNA]</scope>
    <source>
        <strain evidence="1 2">DAOM 197198</strain>
    </source>
</reference>
<protein>
    <recommendedName>
        <fullName evidence="3">F-box domain-containing protein</fullName>
    </recommendedName>
</protein>
<sequence length="482" mass="57222">MWRFNEDLLFLIFEKLKNDKKSLYSCLLVNRTWCVTAVPILWRNPDQFCVSNNSKNVLLYNVILLHLSEESREILKNQGMDNLITETTYHRPLFNYMSFWKYLILHILEDIISLKMIEKSNASILRNEILKLFINKNTKLIQLSIPRYFDSQLHLIPEAECCLSELEIFNCDIKIDQNILKGLAKICKSIKKITLYVTSYDSTDNYGIFNLIEVQKNLNEFYLFNNIFPKHEQFYKTLEESLIKHADTVQHLRIGWNPNTRFLSFFVNLVYLEIQKLKFINWYDPIANNSKNLSLPNLKILKVYYIPLITTVNLIENTTGNLSEISIHCDNDTYYVDYKILIQTIYQNCPNIRYLKLSLDRNLSIPEFENLLINCQFLNGLIINVCKDYEFSWDKLFQVLAKSSPISLFKFKFYSKVFKLKDIESFFSSWKNRNPILLRINDSRIKVDQKLVNLTEEYKAKGVIKKYSFGYGMDLIEDFEWI</sequence>
<dbReference type="InterPro" id="IPR032675">
    <property type="entry name" value="LRR_dom_sf"/>
</dbReference>
<dbReference type="Gene3D" id="3.80.10.10">
    <property type="entry name" value="Ribonuclease Inhibitor"/>
    <property type="match status" value="1"/>
</dbReference>
<dbReference type="VEuPathDB" id="FungiDB:RhiirFUN_023435"/>
<evidence type="ECO:0000313" key="1">
    <source>
        <dbReference type="EMBL" id="POG77282.1"/>
    </source>
</evidence>
<name>A0A2H5TRU8_RHIID</name>